<accession>A0A432YBV4</accession>
<dbReference type="NCBIfam" id="NF041907">
    <property type="entry name" value="CLCA_X"/>
    <property type="match status" value="1"/>
</dbReference>
<gene>
    <name evidence="2" type="ORF">CWE25_02315</name>
</gene>
<dbReference type="InterPro" id="IPR041047">
    <property type="entry name" value="LPD1"/>
</dbReference>
<dbReference type="RefSeq" id="WP_110572754.1">
    <property type="nucleotide sequence ID" value="NZ_PIPV01000001.1"/>
</dbReference>
<organism evidence="2 3">
    <name type="scientific">Idiomarina fontislapidosi</name>
    <dbReference type="NCBI Taxonomy" id="263723"/>
    <lineage>
        <taxon>Bacteria</taxon>
        <taxon>Pseudomonadati</taxon>
        <taxon>Pseudomonadota</taxon>
        <taxon>Gammaproteobacteria</taxon>
        <taxon>Alteromonadales</taxon>
        <taxon>Idiomarinaceae</taxon>
        <taxon>Idiomarina</taxon>
    </lineage>
</organism>
<dbReference type="Pfam" id="PF18796">
    <property type="entry name" value="LPD1"/>
    <property type="match status" value="1"/>
</dbReference>
<evidence type="ECO:0000259" key="1">
    <source>
        <dbReference type="Pfam" id="PF18796"/>
    </source>
</evidence>
<dbReference type="EMBL" id="PIPV01000001">
    <property type="protein sequence ID" value="RUO58444.1"/>
    <property type="molecule type" value="Genomic_DNA"/>
</dbReference>
<dbReference type="AlphaFoldDB" id="A0A432YBV4"/>
<reference evidence="3" key="1">
    <citation type="journal article" date="2018" name="Front. Microbiol.">
        <title>Genome-Based Analysis Reveals the Taxonomy and Diversity of the Family Idiomarinaceae.</title>
        <authorList>
            <person name="Liu Y."/>
            <person name="Lai Q."/>
            <person name="Shao Z."/>
        </authorList>
    </citation>
    <scope>NUCLEOTIDE SEQUENCE [LARGE SCALE GENOMIC DNA]</scope>
    <source>
        <strain evidence="3">F23</strain>
    </source>
</reference>
<dbReference type="Proteomes" id="UP000287330">
    <property type="component" value="Unassembled WGS sequence"/>
</dbReference>
<protein>
    <recommendedName>
        <fullName evidence="1">Large polyvalent protein-associated domain-containing protein</fullName>
    </recommendedName>
</protein>
<name>A0A432YBV4_9GAMM</name>
<proteinExistence type="predicted"/>
<keyword evidence="3" id="KW-1185">Reference proteome</keyword>
<evidence type="ECO:0000313" key="2">
    <source>
        <dbReference type="EMBL" id="RUO58444.1"/>
    </source>
</evidence>
<evidence type="ECO:0000313" key="3">
    <source>
        <dbReference type="Proteomes" id="UP000287330"/>
    </source>
</evidence>
<sequence length="261" mass="28972">MRDYYRNGPPHRGGADVSFADIVKLFGFNSVRIGRWVTAQEQQAAANLFFDALCDLQAILGVNESVISLRGSLSINYGIGGRLGASAHYIPSRRLLALAKNAGGGSLAHEWFHAFDHYIATHLFTTPAQPGRFASKSWLLNEPVRSHSLNERLGLGFQRLFLSADGKAASPLMKRCMAFDKAEGGYYFSMPEEVAARCFERIIQQQSLKNHFLVAGTLKSKTAELGLYPNQTEANAVAECWLDYFHALGQSIEQTAHRYRI</sequence>
<dbReference type="OrthoDB" id="343736at2"/>
<feature type="domain" description="Large polyvalent protein-associated" evidence="1">
    <location>
        <begin position="180"/>
        <end position="251"/>
    </location>
</feature>
<comment type="caution">
    <text evidence="2">The sequence shown here is derived from an EMBL/GenBank/DDBJ whole genome shotgun (WGS) entry which is preliminary data.</text>
</comment>